<dbReference type="InterPro" id="IPR018957">
    <property type="entry name" value="Znf_C3HC4_RING-type"/>
</dbReference>
<sequence length="298" mass="32298">MSQSIEWQQLDAEHADAASIHFSGDVTHDDHHERQQNVIEVVDSGDHRLSDDELQVQYVHRLKPHELRRQRMDAAREALRRAANRQPKPIASQTLFSSYKCPICLCPPKNLSVTPCGHIFCGPCLYDALSVNTREANQASGLESTASHDTDNANHLFTPFGSGGALALANAAGASVGGTRGLFHELVNQRRRQQQQHSQDPRATHLSVSQASTPMSATRLRASNGTERMKGLCPVCRSPIKGGFTGLGRKGILGLDIMVGTPGPATSSTPPPPSAQSVSWSPTSSTPETPPVPKRQRR</sequence>
<dbReference type="InterPro" id="IPR049627">
    <property type="entry name" value="SLX8"/>
</dbReference>
<evidence type="ECO:0000259" key="5">
    <source>
        <dbReference type="SMART" id="SM00184"/>
    </source>
</evidence>
<feature type="region of interest" description="Disordered" evidence="4">
    <location>
        <begin position="258"/>
        <end position="298"/>
    </location>
</feature>
<feature type="domain" description="RING-type" evidence="5">
    <location>
        <begin position="101"/>
        <end position="236"/>
    </location>
</feature>
<dbReference type="PANTHER" id="PTHR47094:SF1">
    <property type="entry name" value="RING-TYPE E3 UBIQUITIN TRANSFERASE"/>
    <property type="match status" value="1"/>
</dbReference>
<organism evidence="6 7">
    <name type="scientific">Malassezia globosa (strain ATCC MYA-4612 / CBS 7966)</name>
    <name type="common">Dandruff-associated fungus</name>
    <dbReference type="NCBI Taxonomy" id="425265"/>
    <lineage>
        <taxon>Eukaryota</taxon>
        <taxon>Fungi</taxon>
        <taxon>Dikarya</taxon>
        <taxon>Basidiomycota</taxon>
        <taxon>Ustilaginomycotina</taxon>
        <taxon>Malasseziomycetes</taxon>
        <taxon>Malasseziales</taxon>
        <taxon>Malasseziaceae</taxon>
        <taxon>Malassezia</taxon>
    </lineage>
</organism>
<dbReference type="VEuPathDB" id="FungiDB:MGL_1141"/>
<dbReference type="SUPFAM" id="SSF57850">
    <property type="entry name" value="RING/U-box"/>
    <property type="match status" value="1"/>
</dbReference>
<dbReference type="STRING" id="425265.A8PWL4"/>
<dbReference type="OMA" id="SNGTERM"/>
<dbReference type="PANTHER" id="PTHR47094">
    <property type="entry name" value="ELFLESS, ISOFORM B"/>
    <property type="match status" value="1"/>
</dbReference>
<dbReference type="SMART" id="SM00184">
    <property type="entry name" value="RING"/>
    <property type="match status" value="1"/>
</dbReference>
<dbReference type="GO" id="GO:0032183">
    <property type="term" value="F:SUMO binding"/>
    <property type="evidence" value="ECO:0007669"/>
    <property type="project" value="TreeGrafter"/>
</dbReference>
<comment type="caution">
    <text evidence="6">The sequence shown here is derived from an EMBL/GenBank/DDBJ whole genome shotgun (WGS) entry which is preliminary data.</text>
</comment>
<keyword evidence="7" id="KW-1185">Reference proteome</keyword>
<dbReference type="EMBL" id="AAYY01000003">
    <property type="protein sequence ID" value="EDP44659.1"/>
    <property type="molecule type" value="Genomic_DNA"/>
</dbReference>
<feature type="region of interest" description="Disordered" evidence="4">
    <location>
        <begin position="189"/>
        <end position="225"/>
    </location>
</feature>
<dbReference type="Gene3D" id="3.30.40.10">
    <property type="entry name" value="Zinc/RING finger domain, C3HC4 (zinc finger)"/>
    <property type="match status" value="1"/>
</dbReference>
<dbReference type="Proteomes" id="UP000008837">
    <property type="component" value="Unassembled WGS sequence"/>
</dbReference>
<dbReference type="Pfam" id="PF00097">
    <property type="entry name" value="zf-C3HC4"/>
    <property type="match status" value="1"/>
</dbReference>
<dbReference type="InterPro" id="IPR017907">
    <property type="entry name" value="Znf_RING_CS"/>
</dbReference>
<dbReference type="GO" id="GO:0140082">
    <property type="term" value="F:SUMO-ubiquitin ligase activity"/>
    <property type="evidence" value="ECO:0007669"/>
    <property type="project" value="TreeGrafter"/>
</dbReference>
<gene>
    <name evidence="6" type="ORF">MGL_1141</name>
</gene>
<dbReference type="KEGG" id="mgl:MGL_1141"/>
<dbReference type="InterPro" id="IPR013083">
    <property type="entry name" value="Znf_RING/FYVE/PHD"/>
</dbReference>
<evidence type="ECO:0000256" key="1">
    <source>
        <dbReference type="ARBA" id="ARBA00022723"/>
    </source>
</evidence>
<evidence type="ECO:0000313" key="6">
    <source>
        <dbReference type="EMBL" id="EDP44659.1"/>
    </source>
</evidence>
<dbReference type="GeneID" id="5856178"/>
<evidence type="ECO:0000256" key="2">
    <source>
        <dbReference type="ARBA" id="ARBA00022771"/>
    </source>
</evidence>
<feature type="compositionally biased region" description="Polar residues" evidence="4">
    <location>
        <begin position="206"/>
        <end position="225"/>
    </location>
</feature>
<dbReference type="OrthoDB" id="6270329at2759"/>
<dbReference type="GO" id="GO:0008270">
    <property type="term" value="F:zinc ion binding"/>
    <property type="evidence" value="ECO:0007669"/>
    <property type="project" value="UniProtKB-KW"/>
</dbReference>
<name>A8PWL4_MALGO</name>
<dbReference type="PROSITE" id="PS00518">
    <property type="entry name" value="ZF_RING_1"/>
    <property type="match status" value="1"/>
</dbReference>
<dbReference type="InterPro" id="IPR001841">
    <property type="entry name" value="Znf_RING"/>
</dbReference>
<dbReference type="GO" id="GO:0006511">
    <property type="term" value="P:ubiquitin-dependent protein catabolic process"/>
    <property type="evidence" value="ECO:0007669"/>
    <property type="project" value="TreeGrafter"/>
</dbReference>
<reference evidence="6 7" key="1">
    <citation type="journal article" date="2007" name="Proc. Natl. Acad. Sci. U.S.A.">
        <title>Dandruff-associated Malassezia genomes reveal convergent and divergent virulence traits shared with plant and human fungal pathogens.</title>
        <authorList>
            <person name="Xu J."/>
            <person name="Saunders C.W."/>
            <person name="Hu P."/>
            <person name="Grant R.A."/>
            <person name="Boekhout T."/>
            <person name="Kuramae E.E."/>
            <person name="Kronstad J.W."/>
            <person name="Deangelis Y.M."/>
            <person name="Reeder N.L."/>
            <person name="Johnstone K.R."/>
            <person name="Leland M."/>
            <person name="Fieno A.M."/>
            <person name="Begley W.M."/>
            <person name="Sun Y."/>
            <person name="Lacey M.P."/>
            <person name="Chaudhary T."/>
            <person name="Keough T."/>
            <person name="Chu L."/>
            <person name="Sears R."/>
            <person name="Yuan B."/>
            <person name="Dawson T.L.Jr."/>
        </authorList>
    </citation>
    <scope>NUCLEOTIDE SEQUENCE [LARGE SCALE GENOMIC DNA]</scope>
    <source>
        <strain evidence="7">ATCC MYA-4612 / CBS 7966</strain>
    </source>
</reference>
<keyword evidence="2" id="KW-0863">Zinc-finger</keyword>
<feature type="compositionally biased region" description="Low complexity" evidence="4">
    <location>
        <begin position="275"/>
        <end position="287"/>
    </location>
</feature>
<dbReference type="InParanoid" id="A8PWL4"/>
<keyword evidence="1" id="KW-0479">Metal-binding</keyword>
<accession>A8PWL4</accession>
<evidence type="ECO:0000256" key="3">
    <source>
        <dbReference type="ARBA" id="ARBA00022833"/>
    </source>
</evidence>
<protein>
    <recommendedName>
        <fullName evidence="5">RING-type domain-containing protein</fullName>
    </recommendedName>
</protein>
<proteinExistence type="predicted"/>
<dbReference type="RefSeq" id="XP_001731873.1">
    <property type="nucleotide sequence ID" value="XM_001731821.1"/>
</dbReference>
<evidence type="ECO:0000256" key="4">
    <source>
        <dbReference type="SAM" id="MobiDB-lite"/>
    </source>
</evidence>
<dbReference type="AlphaFoldDB" id="A8PWL4"/>
<dbReference type="GO" id="GO:0033768">
    <property type="term" value="C:SUMO-targeted ubiquitin ligase complex"/>
    <property type="evidence" value="ECO:0007669"/>
    <property type="project" value="TreeGrafter"/>
</dbReference>
<keyword evidence="3" id="KW-0862">Zinc</keyword>
<feature type="compositionally biased region" description="Pro residues" evidence="4">
    <location>
        <begin position="288"/>
        <end position="298"/>
    </location>
</feature>
<dbReference type="GO" id="GO:0061630">
    <property type="term" value="F:ubiquitin protein ligase activity"/>
    <property type="evidence" value="ECO:0007669"/>
    <property type="project" value="InterPro"/>
</dbReference>
<evidence type="ECO:0000313" key="7">
    <source>
        <dbReference type="Proteomes" id="UP000008837"/>
    </source>
</evidence>